<dbReference type="Gene3D" id="3.30.530.20">
    <property type="match status" value="1"/>
</dbReference>
<organism evidence="3 4">
    <name type="scientific">Arthrobacter methylotrophus</name>
    <dbReference type="NCBI Taxonomy" id="121291"/>
    <lineage>
        <taxon>Bacteria</taxon>
        <taxon>Bacillati</taxon>
        <taxon>Actinomycetota</taxon>
        <taxon>Actinomycetes</taxon>
        <taxon>Micrococcales</taxon>
        <taxon>Micrococcaceae</taxon>
        <taxon>Arthrobacter</taxon>
    </lineage>
</organism>
<evidence type="ECO:0000256" key="1">
    <source>
        <dbReference type="ARBA" id="ARBA00006817"/>
    </source>
</evidence>
<evidence type="ECO:0000313" key="3">
    <source>
        <dbReference type="EMBL" id="MFB9713447.1"/>
    </source>
</evidence>
<evidence type="ECO:0000313" key="4">
    <source>
        <dbReference type="Proteomes" id="UP001589536"/>
    </source>
</evidence>
<dbReference type="RefSeq" id="WP_345033522.1">
    <property type="nucleotide sequence ID" value="NZ_BAABED010000001.1"/>
</dbReference>
<feature type="domain" description="Activator of Hsp90 ATPase homologue 1/2-like C-terminal" evidence="2">
    <location>
        <begin position="20"/>
        <end position="155"/>
    </location>
</feature>
<sequence length="158" mass="17818">MNTEQSTTEQHILTMTRDFDAPRELVFEAFVDPEQLAAWFGPVGIDSPRDRIVVEPRAGGVWQLVMTWDEDGATKESPIDAVITAYDPPALLVATQKAEPDAGITLLLEMRLEFEVLEGNRTRLHLTQGPFDSVEWVEMTREGWGTSFTKLDTLLVRE</sequence>
<evidence type="ECO:0000259" key="2">
    <source>
        <dbReference type="Pfam" id="PF08327"/>
    </source>
</evidence>
<comment type="similarity">
    <text evidence="1">Belongs to the AHA1 family.</text>
</comment>
<dbReference type="InterPro" id="IPR023393">
    <property type="entry name" value="START-like_dom_sf"/>
</dbReference>
<dbReference type="SUPFAM" id="SSF55961">
    <property type="entry name" value="Bet v1-like"/>
    <property type="match status" value="1"/>
</dbReference>
<keyword evidence="4" id="KW-1185">Reference proteome</keyword>
<proteinExistence type="inferred from homology"/>
<dbReference type="InterPro" id="IPR013538">
    <property type="entry name" value="ASHA1/2-like_C"/>
</dbReference>
<dbReference type="EMBL" id="JBHMBH010000009">
    <property type="protein sequence ID" value="MFB9713447.1"/>
    <property type="molecule type" value="Genomic_DNA"/>
</dbReference>
<protein>
    <submittedName>
        <fullName evidence="3">SRPBCC domain-containing protein</fullName>
    </submittedName>
</protein>
<accession>A0ABV5ULP5</accession>
<gene>
    <name evidence="3" type="ORF">ACFFPI_04675</name>
</gene>
<name>A0ABV5ULP5_9MICC</name>
<comment type="caution">
    <text evidence="3">The sequence shown here is derived from an EMBL/GenBank/DDBJ whole genome shotgun (WGS) entry which is preliminary data.</text>
</comment>
<dbReference type="Pfam" id="PF08327">
    <property type="entry name" value="AHSA1"/>
    <property type="match status" value="1"/>
</dbReference>
<dbReference type="CDD" id="cd07814">
    <property type="entry name" value="SRPBCC_CalC_Aha1-like"/>
    <property type="match status" value="1"/>
</dbReference>
<reference evidence="3 4" key="1">
    <citation type="submission" date="2024-09" db="EMBL/GenBank/DDBJ databases">
        <authorList>
            <person name="Sun Q."/>
            <person name="Mori K."/>
        </authorList>
    </citation>
    <scope>NUCLEOTIDE SEQUENCE [LARGE SCALE GENOMIC DNA]</scope>
    <source>
        <strain evidence="3 4">JCM 13519</strain>
    </source>
</reference>
<dbReference type="Proteomes" id="UP001589536">
    <property type="component" value="Unassembled WGS sequence"/>
</dbReference>